<dbReference type="AlphaFoldDB" id="X1CGT7"/>
<reference evidence="8" key="1">
    <citation type="journal article" date="2014" name="Front. Microbiol.">
        <title>High frequency of phylogenetically diverse reductive dehalogenase-homologous genes in deep subseafloor sedimentary metagenomes.</title>
        <authorList>
            <person name="Kawai M."/>
            <person name="Futagami T."/>
            <person name="Toyoda A."/>
            <person name="Takaki Y."/>
            <person name="Nishi S."/>
            <person name="Hori S."/>
            <person name="Arai W."/>
            <person name="Tsubouchi T."/>
            <person name="Morono Y."/>
            <person name="Uchiyama I."/>
            <person name="Ito T."/>
            <person name="Fujiyama A."/>
            <person name="Inagaki F."/>
            <person name="Takami H."/>
        </authorList>
    </citation>
    <scope>NUCLEOTIDE SEQUENCE</scope>
    <source>
        <strain evidence="8">Expedition CK06-06</strain>
    </source>
</reference>
<dbReference type="InterPro" id="IPR013738">
    <property type="entry name" value="Beta_galactosidase_Trimer"/>
</dbReference>
<feature type="domain" description="Beta-galactosidase trimerisation" evidence="7">
    <location>
        <begin position="128"/>
        <end position="205"/>
    </location>
</feature>
<evidence type="ECO:0000256" key="2">
    <source>
        <dbReference type="ARBA" id="ARBA00005940"/>
    </source>
</evidence>
<accession>X1CGT7</accession>
<dbReference type="EC" id="3.2.1.23" evidence="3"/>
<evidence type="ECO:0000259" key="7">
    <source>
        <dbReference type="Pfam" id="PF08532"/>
    </source>
</evidence>
<feature type="non-terminal residue" evidence="8">
    <location>
        <position position="1"/>
    </location>
</feature>
<dbReference type="GO" id="GO:0005975">
    <property type="term" value="P:carbohydrate metabolic process"/>
    <property type="evidence" value="ECO:0007669"/>
    <property type="project" value="InterPro"/>
</dbReference>
<dbReference type="InterPro" id="IPR017853">
    <property type="entry name" value="GH"/>
</dbReference>
<dbReference type="PANTHER" id="PTHR36447">
    <property type="entry name" value="BETA-GALACTOSIDASE GANA"/>
    <property type="match status" value="1"/>
</dbReference>
<dbReference type="SUPFAM" id="SSF52317">
    <property type="entry name" value="Class I glutamine amidotransferase-like"/>
    <property type="match status" value="1"/>
</dbReference>
<evidence type="ECO:0000256" key="5">
    <source>
        <dbReference type="ARBA" id="ARBA00023295"/>
    </source>
</evidence>
<dbReference type="Pfam" id="PF08532">
    <property type="entry name" value="Glyco_hydro_42M"/>
    <property type="match status" value="1"/>
</dbReference>
<organism evidence="8">
    <name type="scientific">marine sediment metagenome</name>
    <dbReference type="NCBI Taxonomy" id="412755"/>
    <lineage>
        <taxon>unclassified sequences</taxon>
        <taxon>metagenomes</taxon>
        <taxon>ecological metagenomes</taxon>
    </lineage>
</organism>
<gene>
    <name evidence="8" type="ORF">S01H4_59315</name>
</gene>
<feature type="non-terminal residue" evidence="8">
    <location>
        <position position="205"/>
    </location>
</feature>
<dbReference type="EMBL" id="BART01034767">
    <property type="protein sequence ID" value="GAH07511.1"/>
    <property type="molecule type" value="Genomic_DNA"/>
</dbReference>
<protein>
    <recommendedName>
        <fullName evidence="3">beta-galactosidase</fullName>
        <ecNumber evidence="3">3.2.1.23</ecNumber>
    </recommendedName>
</protein>
<dbReference type="SUPFAM" id="SSF51445">
    <property type="entry name" value="(Trans)glycosidases"/>
    <property type="match status" value="1"/>
</dbReference>
<comment type="similarity">
    <text evidence="2">Belongs to the glycosyl hydrolase 42 family.</text>
</comment>
<dbReference type="Gene3D" id="3.20.20.80">
    <property type="entry name" value="Glycosidases"/>
    <property type="match status" value="1"/>
</dbReference>
<dbReference type="PANTHER" id="PTHR36447:SF1">
    <property type="entry name" value="BETA-GALACTOSIDASE GANA"/>
    <property type="match status" value="1"/>
</dbReference>
<evidence type="ECO:0000256" key="1">
    <source>
        <dbReference type="ARBA" id="ARBA00001412"/>
    </source>
</evidence>
<evidence type="ECO:0000313" key="8">
    <source>
        <dbReference type="EMBL" id="GAH07511.1"/>
    </source>
</evidence>
<comment type="caution">
    <text evidence="8">The sequence shown here is derived from an EMBL/GenBank/DDBJ whole genome shotgun (WGS) entry which is preliminary data.</text>
</comment>
<dbReference type="GO" id="GO:0009341">
    <property type="term" value="C:beta-galactosidase complex"/>
    <property type="evidence" value="ECO:0007669"/>
    <property type="project" value="InterPro"/>
</dbReference>
<keyword evidence="4" id="KW-0378">Hydrolase</keyword>
<keyword evidence="5" id="KW-0326">Glycosidase</keyword>
<proteinExistence type="inferred from homology"/>
<comment type="catalytic activity">
    <reaction evidence="1">
        <text>Hydrolysis of terminal non-reducing beta-D-galactose residues in beta-D-galactosides.</text>
        <dbReference type="EC" id="3.2.1.23"/>
    </reaction>
</comment>
<feature type="domain" description="Glycoside hydrolase family 42 N-terminal" evidence="6">
    <location>
        <begin position="1"/>
        <end position="115"/>
    </location>
</feature>
<dbReference type="GO" id="GO:0004565">
    <property type="term" value="F:beta-galactosidase activity"/>
    <property type="evidence" value="ECO:0007669"/>
    <property type="project" value="UniProtKB-EC"/>
</dbReference>
<dbReference type="InterPro" id="IPR003476">
    <property type="entry name" value="Glyco_hydro_42"/>
</dbReference>
<dbReference type="InterPro" id="IPR013529">
    <property type="entry name" value="Glyco_hydro_42_N"/>
</dbReference>
<evidence type="ECO:0000256" key="4">
    <source>
        <dbReference type="ARBA" id="ARBA00022801"/>
    </source>
</evidence>
<evidence type="ECO:0000259" key="6">
    <source>
        <dbReference type="Pfam" id="PF02449"/>
    </source>
</evidence>
<dbReference type="InterPro" id="IPR029062">
    <property type="entry name" value="Class_I_gatase-like"/>
</dbReference>
<dbReference type="Pfam" id="PF02449">
    <property type="entry name" value="Glyco_hydro_42"/>
    <property type="match status" value="1"/>
</dbReference>
<sequence length="205" mass="23708">FVSWDNYPVWYKPNISYGAAMAADLMRGIKQKNFLIMEQTAGPCGWGVFFRNTRPGEIRKIAYQQLAHGADGQIWFRWRTCTAGREQYWHGLLGHDGKPFRRYKEAAQVASEFRKLEKYLRSTTVKSDVAIIYDYHSIWSLWGQPGFEGNNVRDAISRYYNAFFRTGINVDLVSIEADFSKYKLVLTPDLIVLPDKLAGKLNDYV</sequence>
<dbReference type="CDD" id="cd03143">
    <property type="entry name" value="A4_beta-galactosidase_middle_domain"/>
    <property type="match status" value="1"/>
</dbReference>
<dbReference type="Gene3D" id="3.40.50.880">
    <property type="match status" value="1"/>
</dbReference>
<name>X1CGT7_9ZZZZ</name>
<evidence type="ECO:0000256" key="3">
    <source>
        <dbReference type="ARBA" id="ARBA00012756"/>
    </source>
</evidence>